<feature type="chain" id="PRO_5046269396" description="Peptidase MA superfamily protein" evidence="1">
    <location>
        <begin position="24"/>
        <end position="445"/>
    </location>
</feature>
<dbReference type="RefSeq" id="WP_233734857.1">
    <property type="nucleotide sequence ID" value="NZ_JAJVCN010000005.1"/>
</dbReference>
<keyword evidence="1" id="KW-0732">Signal</keyword>
<sequence>MARFRALLVAGVAIALLGGLALVATQPHDSAVIEQAPGPPQVFAPPNQGAVAPQPDERALAVQAVLRARAEALRRRDEKAFMASVDPKAEPAFRDAQLAMFRNLANVPLREWSYTMVTQRSLDPSSLPSVDGAQELWAPEIDLVYALRGADPVPTRRPMGYLLVKRSNSWFIRSDDDLLSVGRRTWRGPWDFGPCQVLTTSRGLILTHPAREAMAKRVAAELDSAVNAVSNVWGTDWSQQVVVVLPDSNDEMRAMVGPNFPVESVVAVSVADRVDTDKNSAEGQRVVMSATSADALSVTALRIVLRHEFTHIAARGSTVDGSPMWLLEGFADYVGYRDSGIPLRQAAPDLNATVLTTGPPTRLPSDEEFRAQGRVLDMAYQQSFSLARFVAERLGEPKLIELYRVLAKAGRASPADIDDLLVSVIGLNREEFVAGWQEYLRETLG</sequence>
<comment type="caution">
    <text evidence="2">The sequence shown here is derived from an EMBL/GenBank/DDBJ whole genome shotgun (WGS) entry which is preliminary data.</text>
</comment>
<evidence type="ECO:0000313" key="3">
    <source>
        <dbReference type="Proteomes" id="UP001521150"/>
    </source>
</evidence>
<name>A0ABS8ZW89_9PSEU</name>
<gene>
    <name evidence="2" type="ORF">LWC34_55625</name>
</gene>
<reference evidence="2 3" key="1">
    <citation type="submission" date="2021-12" db="EMBL/GenBank/DDBJ databases">
        <title>Genome sequence of Kibdelosporangium philippinense ATCC 49844.</title>
        <authorList>
            <person name="Fedorov E.A."/>
            <person name="Omeragic M."/>
            <person name="Shalygina K.F."/>
            <person name="Maclea K.S."/>
        </authorList>
    </citation>
    <scope>NUCLEOTIDE SEQUENCE [LARGE SCALE GENOMIC DNA]</scope>
    <source>
        <strain evidence="2 3">ATCC 49844</strain>
    </source>
</reference>
<dbReference type="EMBL" id="JAJVCN010000005">
    <property type="protein sequence ID" value="MCE7011985.1"/>
    <property type="molecule type" value="Genomic_DNA"/>
</dbReference>
<feature type="signal peptide" evidence="1">
    <location>
        <begin position="1"/>
        <end position="23"/>
    </location>
</feature>
<organism evidence="2 3">
    <name type="scientific">Kibdelosporangium philippinense</name>
    <dbReference type="NCBI Taxonomy" id="211113"/>
    <lineage>
        <taxon>Bacteria</taxon>
        <taxon>Bacillati</taxon>
        <taxon>Actinomycetota</taxon>
        <taxon>Actinomycetes</taxon>
        <taxon>Pseudonocardiales</taxon>
        <taxon>Pseudonocardiaceae</taxon>
        <taxon>Kibdelosporangium</taxon>
    </lineage>
</organism>
<accession>A0ABS8ZW89</accession>
<proteinExistence type="predicted"/>
<evidence type="ECO:0008006" key="4">
    <source>
        <dbReference type="Google" id="ProtNLM"/>
    </source>
</evidence>
<evidence type="ECO:0000313" key="2">
    <source>
        <dbReference type="EMBL" id="MCE7011985.1"/>
    </source>
</evidence>
<evidence type="ECO:0000256" key="1">
    <source>
        <dbReference type="SAM" id="SignalP"/>
    </source>
</evidence>
<dbReference type="Proteomes" id="UP001521150">
    <property type="component" value="Unassembled WGS sequence"/>
</dbReference>
<protein>
    <recommendedName>
        <fullName evidence="4">Peptidase MA superfamily protein</fullName>
    </recommendedName>
</protein>
<keyword evidence="3" id="KW-1185">Reference proteome</keyword>